<protein>
    <recommendedName>
        <fullName evidence="1">PCI domain-containing protein</fullName>
    </recommendedName>
</protein>
<dbReference type="Proteomes" id="UP000681722">
    <property type="component" value="Unassembled WGS sequence"/>
</dbReference>
<evidence type="ECO:0000313" key="3">
    <source>
        <dbReference type="EMBL" id="CAF4585917.1"/>
    </source>
</evidence>
<dbReference type="Pfam" id="PF10075">
    <property type="entry name" value="CSN8_PSD8_EIF3K"/>
    <property type="match status" value="1"/>
</dbReference>
<feature type="domain" description="PCI" evidence="1">
    <location>
        <begin position="1"/>
        <end position="95"/>
    </location>
</feature>
<name>A0A816F1S8_9BILA</name>
<sequence length="95" mass="11229">VEAKFVWENLPSQFQVDTEFQQLHKICVALENKNYLLFYSLTQDFQFSPTMLNNIQHLQERITLKNLQLIENAYKSISFDDIQSLFGIPSKMARQ</sequence>
<organism evidence="2 4">
    <name type="scientific">Didymodactylos carnosus</name>
    <dbReference type="NCBI Taxonomy" id="1234261"/>
    <lineage>
        <taxon>Eukaryota</taxon>
        <taxon>Metazoa</taxon>
        <taxon>Spiralia</taxon>
        <taxon>Gnathifera</taxon>
        <taxon>Rotifera</taxon>
        <taxon>Eurotatoria</taxon>
        <taxon>Bdelloidea</taxon>
        <taxon>Philodinida</taxon>
        <taxon>Philodinidae</taxon>
        <taxon>Didymodactylos</taxon>
    </lineage>
</organism>
<dbReference type="EMBL" id="CAJNOQ010052472">
    <property type="protein sequence ID" value="CAF1653312.1"/>
    <property type="molecule type" value="Genomic_DNA"/>
</dbReference>
<feature type="non-terminal residue" evidence="2">
    <location>
        <position position="95"/>
    </location>
</feature>
<accession>A0A816F1S8</accession>
<evidence type="ECO:0000259" key="1">
    <source>
        <dbReference type="PROSITE" id="PS50250"/>
    </source>
</evidence>
<gene>
    <name evidence="2" type="ORF">GPM918_LOCUS45636</name>
    <name evidence="3" type="ORF">SRO942_LOCUS48313</name>
</gene>
<evidence type="ECO:0000313" key="2">
    <source>
        <dbReference type="EMBL" id="CAF1653312.1"/>
    </source>
</evidence>
<comment type="caution">
    <text evidence="2">The sequence shown here is derived from an EMBL/GenBank/DDBJ whole genome shotgun (WGS) entry which is preliminary data.</text>
</comment>
<reference evidence="2" key="1">
    <citation type="submission" date="2021-02" db="EMBL/GenBank/DDBJ databases">
        <authorList>
            <person name="Nowell W R."/>
        </authorList>
    </citation>
    <scope>NUCLEOTIDE SEQUENCE</scope>
</reference>
<feature type="non-terminal residue" evidence="2">
    <location>
        <position position="1"/>
    </location>
</feature>
<dbReference type="OrthoDB" id="5351233at2759"/>
<dbReference type="Proteomes" id="UP000663829">
    <property type="component" value="Unassembled WGS sequence"/>
</dbReference>
<dbReference type="InterPro" id="IPR000717">
    <property type="entry name" value="PCI_dom"/>
</dbReference>
<dbReference type="PROSITE" id="PS50250">
    <property type="entry name" value="PCI"/>
    <property type="match status" value="1"/>
</dbReference>
<dbReference type="AlphaFoldDB" id="A0A816F1S8"/>
<proteinExistence type="predicted"/>
<keyword evidence="4" id="KW-1185">Reference proteome</keyword>
<dbReference type="EMBL" id="CAJOBC010123793">
    <property type="protein sequence ID" value="CAF4585917.1"/>
    <property type="molecule type" value="Genomic_DNA"/>
</dbReference>
<dbReference type="InterPro" id="IPR033464">
    <property type="entry name" value="CSN8_PSD8_EIF3K"/>
</dbReference>
<evidence type="ECO:0000313" key="4">
    <source>
        <dbReference type="Proteomes" id="UP000663829"/>
    </source>
</evidence>